<comment type="catalytic activity">
    <reaction evidence="1">
        <text>ATP + protein L-histidine = ADP + protein N-phospho-L-histidine.</text>
        <dbReference type="EC" id="2.7.13.3"/>
    </reaction>
</comment>
<keyword evidence="9" id="KW-0902">Two-component regulatory system</keyword>
<evidence type="ECO:0000256" key="5">
    <source>
        <dbReference type="ARBA" id="ARBA00022679"/>
    </source>
</evidence>
<dbReference type="InterPro" id="IPR005467">
    <property type="entry name" value="His_kinase_dom"/>
</dbReference>
<keyword evidence="16" id="KW-1185">Reference proteome</keyword>
<evidence type="ECO:0000256" key="2">
    <source>
        <dbReference type="ARBA" id="ARBA00004236"/>
    </source>
</evidence>
<dbReference type="KEGG" id="avu:BK816_07940"/>
<dbReference type="Proteomes" id="UP000176288">
    <property type="component" value="Chromosome"/>
</dbReference>
<dbReference type="InterPro" id="IPR050428">
    <property type="entry name" value="TCS_sensor_his_kinase"/>
</dbReference>
<evidence type="ECO:0000256" key="8">
    <source>
        <dbReference type="ARBA" id="ARBA00022989"/>
    </source>
</evidence>
<evidence type="ECO:0000256" key="3">
    <source>
        <dbReference type="ARBA" id="ARBA00012438"/>
    </source>
</evidence>
<name>A0A1D9MMM2_9ACTO</name>
<keyword evidence="4" id="KW-0597">Phosphoprotein</keyword>
<dbReference type="PANTHER" id="PTHR45436">
    <property type="entry name" value="SENSOR HISTIDINE KINASE YKOH"/>
    <property type="match status" value="1"/>
</dbReference>
<dbReference type="SMART" id="SM00388">
    <property type="entry name" value="HisKA"/>
    <property type="match status" value="1"/>
</dbReference>
<evidence type="ECO:0000256" key="9">
    <source>
        <dbReference type="ARBA" id="ARBA00023012"/>
    </source>
</evidence>
<feature type="domain" description="Histidine kinase" evidence="13">
    <location>
        <begin position="320"/>
        <end position="544"/>
    </location>
</feature>
<feature type="domain" description="HAMP" evidence="14">
    <location>
        <begin position="245"/>
        <end position="305"/>
    </location>
</feature>
<keyword evidence="6 12" id="KW-0812">Transmembrane</keyword>
<evidence type="ECO:0000259" key="13">
    <source>
        <dbReference type="PROSITE" id="PS50109"/>
    </source>
</evidence>
<dbReference type="STRING" id="1912795.BK816_07940"/>
<protein>
    <recommendedName>
        <fullName evidence="3">histidine kinase</fullName>
        <ecNumber evidence="3">2.7.13.3</ecNumber>
    </recommendedName>
</protein>
<dbReference type="SMART" id="SM00304">
    <property type="entry name" value="HAMP"/>
    <property type="match status" value="1"/>
</dbReference>
<comment type="subcellular location">
    <subcellularLocation>
        <location evidence="2">Cell membrane</location>
    </subcellularLocation>
</comment>
<dbReference type="FunFam" id="1.10.287.130:FF:000001">
    <property type="entry name" value="Two-component sensor histidine kinase"/>
    <property type="match status" value="1"/>
</dbReference>
<dbReference type="Gene3D" id="3.30.565.10">
    <property type="entry name" value="Histidine kinase-like ATPase, C-terminal domain"/>
    <property type="match status" value="1"/>
</dbReference>
<dbReference type="InterPro" id="IPR003660">
    <property type="entry name" value="HAMP_dom"/>
</dbReference>
<dbReference type="SUPFAM" id="SSF55874">
    <property type="entry name" value="ATPase domain of HSP90 chaperone/DNA topoisomerase II/histidine kinase"/>
    <property type="match status" value="1"/>
</dbReference>
<sequence length="544" mass="58710">MDRGRTWGLTGRPWTLRRKLVWAQTALVVLLVSLLAFTATLLLQRSMVAQVDTQLRTAQSRAAAYEPQLRFVPQAQSNPSSPSKPLPPSELEDSRPGSKQFDPKRSGKHDDLAGRVPDGLGAPGQRTGTLLVSVQSGVVKAGVITEQGTFRQLDAAQTNALTALSVSREPQTVHIPRLGPYRVLVSAVSMPADTSKNQTVSTGRFVTGLSLEPTFELRRQFWYFELALVLLGALLAVLASRFLVSRTLRPLDEVAQVAQAAAQVPMSEGKVEIGVRAPVSDPRTEVGQVGESLNTLIGHVETSLAARSASEQRLREFVADASHELRTPLASISGYTQLARRYEAELPAEVAGHLERVAAQSARMTRLVEQLLLLARLDAGRELSLAEVDLAGLAMDAVADAQAAGPDHEWSFDLELPEGGENDEELALPLVLGDADKLSQVLMNLLGNARAHTPAGTEVKVLVRPRPGAWQVLVSDNGPGIDPSELDQIFERFARSDDDAKRVEGHSGLGLSISRAIARAHQGDLTVESEPGYTVFTLTLFSLI</sequence>
<proteinExistence type="predicted"/>
<keyword evidence="8 12" id="KW-1133">Transmembrane helix</keyword>
<dbReference type="CDD" id="cd00082">
    <property type="entry name" value="HisKA"/>
    <property type="match status" value="1"/>
</dbReference>
<dbReference type="Gene3D" id="1.10.287.130">
    <property type="match status" value="1"/>
</dbReference>
<feature type="region of interest" description="Disordered" evidence="11">
    <location>
        <begin position="70"/>
        <end position="124"/>
    </location>
</feature>
<dbReference type="Pfam" id="PF02518">
    <property type="entry name" value="HATPase_c"/>
    <property type="match status" value="1"/>
</dbReference>
<keyword evidence="10 12" id="KW-0472">Membrane</keyword>
<dbReference type="EMBL" id="CP017812">
    <property type="protein sequence ID" value="AOZ73547.1"/>
    <property type="molecule type" value="Genomic_DNA"/>
</dbReference>
<evidence type="ECO:0000256" key="4">
    <source>
        <dbReference type="ARBA" id="ARBA00022553"/>
    </source>
</evidence>
<organism evidence="15 16">
    <name type="scientific">Boudabousia tangfeifanii</name>
    <dbReference type="NCBI Taxonomy" id="1912795"/>
    <lineage>
        <taxon>Bacteria</taxon>
        <taxon>Bacillati</taxon>
        <taxon>Actinomycetota</taxon>
        <taxon>Actinomycetes</taxon>
        <taxon>Actinomycetales</taxon>
        <taxon>Actinomycetaceae</taxon>
        <taxon>Boudabousia</taxon>
    </lineage>
</organism>
<feature type="transmembrane region" description="Helical" evidence="12">
    <location>
        <begin position="20"/>
        <end position="43"/>
    </location>
</feature>
<dbReference type="GO" id="GO:0005886">
    <property type="term" value="C:plasma membrane"/>
    <property type="evidence" value="ECO:0007669"/>
    <property type="project" value="UniProtKB-SubCell"/>
</dbReference>
<evidence type="ECO:0000259" key="14">
    <source>
        <dbReference type="PROSITE" id="PS50885"/>
    </source>
</evidence>
<reference evidence="15 16" key="1">
    <citation type="submission" date="2016-10" db="EMBL/GenBank/DDBJ databases">
        <title>Actinomyces aegypiusis sp. nov., isolated from the Aegypius monachus in Qinghai Tibet Plateau China.</title>
        <authorList>
            <person name="Wang Y."/>
        </authorList>
    </citation>
    <scope>NUCLEOTIDE SEQUENCE [LARGE SCALE GENOMIC DNA]</scope>
    <source>
        <strain evidence="15 16">VUL4_3</strain>
    </source>
</reference>
<evidence type="ECO:0000256" key="10">
    <source>
        <dbReference type="ARBA" id="ARBA00023136"/>
    </source>
</evidence>
<evidence type="ECO:0000313" key="15">
    <source>
        <dbReference type="EMBL" id="AOZ73547.1"/>
    </source>
</evidence>
<dbReference type="SUPFAM" id="SSF47384">
    <property type="entry name" value="Homodimeric domain of signal transducing histidine kinase"/>
    <property type="match status" value="1"/>
</dbReference>
<dbReference type="PROSITE" id="PS50885">
    <property type="entry name" value="HAMP"/>
    <property type="match status" value="1"/>
</dbReference>
<dbReference type="Gene3D" id="6.10.340.10">
    <property type="match status" value="1"/>
</dbReference>
<keyword evidence="5" id="KW-0808">Transferase</keyword>
<dbReference type="PRINTS" id="PR00344">
    <property type="entry name" value="BCTRLSENSOR"/>
</dbReference>
<dbReference type="PANTHER" id="PTHR45436:SF5">
    <property type="entry name" value="SENSOR HISTIDINE KINASE TRCS"/>
    <property type="match status" value="1"/>
</dbReference>
<dbReference type="AlphaFoldDB" id="A0A1D9MMM2"/>
<dbReference type="Pfam" id="PF00512">
    <property type="entry name" value="HisKA"/>
    <property type="match status" value="1"/>
</dbReference>
<dbReference type="SMART" id="SM00387">
    <property type="entry name" value="HATPase_c"/>
    <property type="match status" value="1"/>
</dbReference>
<evidence type="ECO:0000256" key="12">
    <source>
        <dbReference type="SAM" id="Phobius"/>
    </source>
</evidence>
<dbReference type="InterPro" id="IPR003661">
    <property type="entry name" value="HisK_dim/P_dom"/>
</dbReference>
<dbReference type="InterPro" id="IPR036097">
    <property type="entry name" value="HisK_dim/P_sf"/>
</dbReference>
<dbReference type="GO" id="GO:0000155">
    <property type="term" value="F:phosphorelay sensor kinase activity"/>
    <property type="evidence" value="ECO:0007669"/>
    <property type="project" value="InterPro"/>
</dbReference>
<gene>
    <name evidence="15" type="ORF">BK816_07940</name>
</gene>
<accession>A0A1D9MMM2</accession>
<evidence type="ECO:0000256" key="1">
    <source>
        <dbReference type="ARBA" id="ARBA00000085"/>
    </source>
</evidence>
<evidence type="ECO:0000256" key="7">
    <source>
        <dbReference type="ARBA" id="ARBA00022777"/>
    </source>
</evidence>
<dbReference type="InterPro" id="IPR003594">
    <property type="entry name" value="HATPase_dom"/>
</dbReference>
<evidence type="ECO:0000256" key="11">
    <source>
        <dbReference type="SAM" id="MobiDB-lite"/>
    </source>
</evidence>
<feature type="compositionally biased region" description="Basic and acidic residues" evidence="11">
    <location>
        <begin position="92"/>
        <end position="113"/>
    </location>
</feature>
<keyword evidence="7" id="KW-0418">Kinase</keyword>
<dbReference type="InterPro" id="IPR004358">
    <property type="entry name" value="Sig_transdc_His_kin-like_C"/>
</dbReference>
<evidence type="ECO:0000256" key="6">
    <source>
        <dbReference type="ARBA" id="ARBA00022692"/>
    </source>
</evidence>
<dbReference type="CDD" id="cd00075">
    <property type="entry name" value="HATPase"/>
    <property type="match status" value="1"/>
</dbReference>
<dbReference type="EC" id="2.7.13.3" evidence="3"/>
<dbReference type="PROSITE" id="PS50109">
    <property type="entry name" value="HIS_KIN"/>
    <property type="match status" value="1"/>
</dbReference>
<feature type="transmembrane region" description="Helical" evidence="12">
    <location>
        <begin position="221"/>
        <end position="244"/>
    </location>
</feature>
<evidence type="ECO:0000313" key="16">
    <source>
        <dbReference type="Proteomes" id="UP000176288"/>
    </source>
</evidence>
<dbReference type="Pfam" id="PF00672">
    <property type="entry name" value="HAMP"/>
    <property type="match status" value="1"/>
</dbReference>
<dbReference type="InterPro" id="IPR036890">
    <property type="entry name" value="HATPase_C_sf"/>
</dbReference>